<protein>
    <recommendedName>
        <fullName evidence="3 5">GTP cyclohydrolase 1 type 2 homolog</fullName>
    </recommendedName>
</protein>
<comment type="subunit">
    <text evidence="2">Homohexamer.</text>
</comment>
<dbReference type="Gene3D" id="3.40.1390.30">
    <property type="entry name" value="NIF3 (NGG1p interacting factor 3)-like"/>
    <property type="match status" value="1"/>
</dbReference>
<keyword evidence="7" id="KW-0378">Hydrolase</keyword>
<dbReference type="Gene3D" id="3.30.70.120">
    <property type="match status" value="1"/>
</dbReference>
<dbReference type="PIRSF" id="PIRSF037489">
    <property type="entry name" value="UCP037489_NIF3_YqfO"/>
    <property type="match status" value="1"/>
</dbReference>
<accession>A0A7I9V019</accession>
<dbReference type="Proteomes" id="UP000444980">
    <property type="component" value="Unassembled WGS sequence"/>
</dbReference>
<feature type="binding site" evidence="6">
    <location>
        <position position="337"/>
    </location>
    <ligand>
        <name>a divalent metal cation</name>
        <dbReference type="ChEBI" id="CHEBI:60240"/>
        <label>1</label>
    </ligand>
</feature>
<dbReference type="InterPro" id="IPR017221">
    <property type="entry name" value="DUF34/NIF3_bac"/>
</dbReference>
<sequence>MTVTLERVVETLATAYPPRLAESWDSVGLVCGEPAETVERALVCVDVTPAVVERALAEGCQLVIAHHPLLLRGVDTVAATTPKGALIHALIRGGCALYTAHTNADSARPGVSDALAELVGLRETIALQPIPSRLDKWVVMAPVDAAEPVRTAMFAAGAGEIGDYRHCAWTVVGTGQFEPLPGAKPAIGEVGGLTEVREARVEMVAPRAARAAVLAALRAAHPYEEPAFDVLELAELPGDVGLGRVGELAAPTTLRDFVRFAADRLPKSAWGIRAAGDPDRRVVRVAVCGGAGDSLIGAAVAAGADVYLTGDLRHHLVDEALRAGGPAFVDAGHWATEFPWCAQAASLLAPLGVDAQVFTEPTDPFGLHG</sequence>
<dbReference type="AlphaFoldDB" id="A0A7I9V019"/>
<comment type="similarity">
    <text evidence="1 5">Belongs to the GTP cyclohydrolase I type 2/NIF3 family.</text>
</comment>
<dbReference type="InterPro" id="IPR036069">
    <property type="entry name" value="DUF34/NIF3_sf"/>
</dbReference>
<organism evidence="7 8">
    <name type="scientific">Gordonia crocea</name>
    <dbReference type="NCBI Taxonomy" id="589162"/>
    <lineage>
        <taxon>Bacteria</taxon>
        <taxon>Bacillati</taxon>
        <taxon>Actinomycetota</taxon>
        <taxon>Actinomycetes</taxon>
        <taxon>Mycobacteriales</taxon>
        <taxon>Gordoniaceae</taxon>
        <taxon>Gordonia</taxon>
    </lineage>
</organism>
<dbReference type="FunFam" id="3.40.1390.30:FF:000001">
    <property type="entry name" value="GTP cyclohydrolase 1 type 2"/>
    <property type="match status" value="1"/>
</dbReference>
<dbReference type="SUPFAM" id="SSF102705">
    <property type="entry name" value="NIF3 (NGG1p interacting factor 3)-like"/>
    <property type="match status" value="1"/>
</dbReference>
<feature type="binding site" evidence="6">
    <location>
        <position position="67"/>
    </location>
    <ligand>
        <name>a divalent metal cation</name>
        <dbReference type="ChEBI" id="CHEBI:60240"/>
        <label>1</label>
    </ligand>
</feature>
<gene>
    <name evidence="7" type="ORF">nbrc107697_25710</name>
</gene>
<feature type="binding site" evidence="6">
    <location>
        <position position="105"/>
    </location>
    <ligand>
        <name>a divalent metal cation</name>
        <dbReference type="ChEBI" id="CHEBI:60240"/>
        <label>1</label>
    </ligand>
</feature>
<dbReference type="PANTHER" id="PTHR13799:SF14">
    <property type="entry name" value="GTP CYCLOHYDROLASE 1 TYPE 2 HOMOLOG"/>
    <property type="match status" value="1"/>
</dbReference>
<dbReference type="EMBL" id="BJOU01000002">
    <property type="protein sequence ID" value="GED98532.1"/>
    <property type="molecule type" value="Genomic_DNA"/>
</dbReference>
<dbReference type="GO" id="GO:0005737">
    <property type="term" value="C:cytoplasm"/>
    <property type="evidence" value="ECO:0007669"/>
    <property type="project" value="TreeGrafter"/>
</dbReference>
<dbReference type="NCBIfam" id="TIGR00486">
    <property type="entry name" value="YbgI_SA1388"/>
    <property type="match status" value="1"/>
</dbReference>
<reference evidence="8" key="1">
    <citation type="submission" date="2019-06" db="EMBL/GenBank/DDBJ databases">
        <title>Gordonia isolated from sludge of a wastewater treatment plant.</title>
        <authorList>
            <person name="Tamura T."/>
            <person name="Aoyama K."/>
            <person name="Kang Y."/>
            <person name="Saito S."/>
            <person name="Akiyama N."/>
            <person name="Yazawa K."/>
            <person name="Gonoi T."/>
            <person name="Mikami Y."/>
        </authorList>
    </citation>
    <scope>NUCLEOTIDE SEQUENCE [LARGE SCALE GENOMIC DNA]</scope>
    <source>
        <strain evidence="8">NBRC 107697</strain>
    </source>
</reference>
<dbReference type="InterPro" id="IPR002678">
    <property type="entry name" value="DUF34/NIF3"/>
</dbReference>
<evidence type="ECO:0000256" key="4">
    <source>
        <dbReference type="ARBA" id="ARBA00022723"/>
    </source>
</evidence>
<keyword evidence="4 5" id="KW-0479">Metal-binding</keyword>
<dbReference type="GO" id="GO:0046872">
    <property type="term" value="F:metal ion binding"/>
    <property type="evidence" value="ECO:0007669"/>
    <property type="project" value="UniProtKB-UniRule"/>
</dbReference>
<dbReference type="RefSeq" id="WP_161927939.1">
    <property type="nucleotide sequence ID" value="NZ_BJOU01000002.1"/>
</dbReference>
<dbReference type="InterPro" id="IPR015867">
    <property type="entry name" value="N-reg_PII/ATP_PRibTrfase_C"/>
</dbReference>
<dbReference type="OrthoDB" id="9795763at2"/>
<dbReference type="GO" id="GO:0016787">
    <property type="term" value="F:hydrolase activity"/>
    <property type="evidence" value="ECO:0007669"/>
    <property type="project" value="UniProtKB-KW"/>
</dbReference>
<evidence type="ECO:0000256" key="5">
    <source>
        <dbReference type="PIRNR" id="PIRNR037489"/>
    </source>
</evidence>
<proteinExistence type="inferred from homology"/>
<keyword evidence="8" id="KW-1185">Reference proteome</keyword>
<dbReference type="Pfam" id="PF01784">
    <property type="entry name" value="DUF34_NIF3"/>
    <property type="match status" value="1"/>
</dbReference>
<evidence type="ECO:0000256" key="2">
    <source>
        <dbReference type="ARBA" id="ARBA00011643"/>
    </source>
</evidence>
<feature type="binding site" evidence="6">
    <location>
        <position position="333"/>
    </location>
    <ligand>
        <name>a divalent metal cation</name>
        <dbReference type="ChEBI" id="CHEBI:60240"/>
        <label>1</label>
    </ligand>
</feature>
<evidence type="ECO:0000313" key="8">
    <source>
        <dbReference type="Proteomes" id="UP000444980"/>
    </source>
</evidence>
<feature type="binding site" evidence="6">
    <location>
        <position position="66"/>
    </location>
    <ligand>
        <name>a divalent metal cation</name>
        <dbReference type="ChEBI" id="CHEBI:60240"/>
        <label>1</label>
    </ligand>
</feature>
<name>A0A7I9V019_9ACTN</name>
<dbReference type="PANTHER" id="PTHR13799">
    <property type="entry name" value="NGG1 INTERACTING FACTOR 3"/>
    <property type="match status" value="1"/>
</dbReference>
<evidence type="ECO:0000313" key="7">
    <source>
        <dbReference type="EMBL" id="GED98532.1"/>
    </source>
</evidence>
<evidence type="ECO:0000256" key="3">
    <source>
        <dbReference type="ARBA" id="ARBA00022112"/>
    </source>
</evidence>
<evidence type="ECO:0000256" key="6">
    <source>
        <dbReference type="PIRSR" id="PIRSR602678-1"/>
    </source>
</evidence>
<comment type="caution">
    <text evidence="7">The sequence shown here is derived from an EMBL/GenBank/DDBJ whole genome shotgun (WGS) entry which is preliminary data.</text>
</comment>
<evidence type="ECO:0000256" key="1">
    <source>
        <dbReference type="ARBA" id="ARBA00006964"/>
    </source>
</evidence>